<evidence type="ECO:0008006" key="4">
    <source>
        <dbReference type="Google" id="ProtNLM"/>
    </source>
</evidence>
<feature type="compositionally biased region" description="Low complexity" evidence="1">
    <location>
        <begin position="815"/>
        <end position="826"/>
    </location>
</feature>
<name>A0A844G017_9BACT</name>
<proteinExistence type="predicted"/>
<dbReference type="Pfam" id="PF11739">
    <property type="entry name" value="YdbH-like"/>
    <property type="match status" value="1"/>
</dbReference>
<dbReference type="RefSeq" id="WP_154416877.1">
    <property type="nucleotide sequence ID" value="NZ_VUNS01000002.1"/>
</dbReference>
<reference evidence="2 3" key="1">
    <citation type="submission" date="2019-08" db="EMBL/GenBank/DDBJ databases">
        <title>In-depth cultivation of the pig gut microbiome towards novel bacterial diversity and tailored functional studies.</title>
        <authorList>
            <person name="Wylensek D."/>
            <person name="Hitch T.C.A."/>
            <person name="Clavel T."/>
        </authorList>
    </citation>
    <scope>NUCLEOTIDE SEQUENCE [LARGE SCALE GENOMIC DNA]</scope>
    <source>
        <strain evidence="2 3">BBE-744-WT-12</strain>
    </source>
</reference>
<gene>
    <name evidence="2" type="ORF">FYJ85_02370</name>
</gene>
<feature type="compositionally biased region" description="Basic and acidic residues" evidence="1">
    <location>
        <begin position="804"/>
        <end position="814"/>
    </location>
</feature>
<accession>A0A844G017</accession>
<dbReference type="Proteomes" id="UP000435649">
    <property type="component" value="Unassembled WGS sequence"/>
</dbReference>
<dbReference type="InterPro" id="IPR021730">
    <property type="entry name" value="YdbH"/>
</dbReference>
<protein>
    <recommendedName>
        <fullName evidence="4">Dicarboxylate transport</fullName>
    </recommendedName>
</protein>
<sequence length="826" mass="90373">MEKKPRNLRKIILKSLLWAVCGLALLLIAATAGGIIYWNWYLPDYINDRLLPPVREQLGLDEMELRIRRIGLSGLDLETFTLTGADGRTLAIDSIRADYTPHLPFRTPRALDITNLTLAGGDIRASVKDGRLAISGFELDRVLERVAALSAPAPAPDDEAAREAAVVLEKITLRDIRLHLDLEGRLIVIPVKAVVTSENNEWKNIRADLTLTPRGQRIGALVEYDSVASTVKLTGDAKLQLEALSDLTGVKAGGSAALRYDLSAGFAGGDLNAVGTFDATLELGDRSGLPVVFRCPVELHQNLNLRYRTAARELHAILDGEMAPTAIAFDQEAIRAETGEKVRWKFVLSSTPADGLRFAEAGLSTGRVRFDAHGFTLNAPQLRFERLNDHYTITGSGMTVSNPELKLEAAGINLLIPLLPTEQLPATLNAGSIRMDKRELGALRSSFHIKGSGMRMKGDFENKLIPGARIDFRGEVMPRPGQMPDMLFEMNVPPWSPKSPVKLAEINPAFGDATANGIVSLGGAARLEAGKLTTGVQLLLENGSFQWPELKLDAENIRLDLRFNDLLGMNTPGGQSFRIGRLRCGDLDFGNATILFDIASKEQANIERASVEWCGGTVMVHSIRLNPSNLDRFAVNTELYCENLSLAELVSQLGLSNASGDGALFGKIPVRFSSQRGILIESSYLYSRPGGSNTIKLADPEKIAGGMADAALRQSQLDFALEALRDFTYSWAKLNFTTEKENLVLSLQFDGRPNQPLPFAYDENSGQLRRDPAGKAVFEGIQLNINTRLPLNRLLQLNDKFKQFKKNKPEEKPKAAPAAAPKEAKK</sequence>
<organism evidence="2 3">
    <name type="scientific">Victivallis lenta</name>
    <dbReference type="NCBI Taxonomy" id="2606640"/>
    <lineage>
        <taxon>Bacteria</taxon>
        <taxon>Pseudomonadati</taxon>
        <taxon>Lentisphaerota</taxon>
        <taxon>Lentisphaeria</taxon>
        <taxon>Victivallales</taxon>
        <taxon>Victivallaceae</taxon>
        <taxon>Victivallis</taxon>
    </lineage>
</organism>
<dbReference type="EMBL" id="VUNS01000002">
    <property type="protein sequence ID" value="MST95889.1"/>
    <property type="molecule type" value="Genomic_DNA"/>
</dbReference>
<evidence type="ECO:0000313" key="2">
    <source>
        <dbReference type="EMBL" id="MST95889.1"/>
    </source>
</evidence>
<evidence type="ECO:0000256" key="1">
    <source>
        <dbReference type="SAM" id="MobiDB-lite"/>
    </source>
</evidence>
<keyword evidence="3" id="KW-1185">Reference proteome</keyword>
<comment type="caution">
    <text evidence="2">The sequence shown here is derived from an EMBL/GenBank/DDBJ whole genome shotgun (WGS) entry which is preliminary data.</text>
</comment>
<dbReference type="AlphaFoldDB" id="A0A844G017"/>
<feature type="region of interest" description="Disordered" evidence="1">
    <location>
        <begin position="804"/>
        <end position="826"/>
    </location>
</feature>
<evidence type="ECO:0000313" key="3">
    <source>
        <dbReference type="Proteomes" id="UP000435649"/>
    </source>
</evidence>